<organism evidence="1 2">
    <name type="scientific">Ophiocordyceps polyrhachis-furcata BCC 54312</name>
    <dbReference type="NCBI Taxonomy" id="1330021"/>
    <lineage>
        <taxon>Eukaryota</taxon>
        <taxon>Fungi</taxon>
        <taxon>Dikarya</taxon>
        <taxon>Ascomycota</taxon>
        <taxon>Pezizomycotina</taxon>
        <taxon>Sordariomycetes</taxon>
        <taxon>Hypocreomycetidae</taxon>
        <taxon>Hypocreales</taxon>
        <taxon>Ophiocordycipitaceae</taxon>
        <taxon>Ophiocordyceps</taxon>
    </lineage>
</organism>
<reference evidence="1 2" key="1">
    <citation type="journal article" date="2015" name="BMC Genomics">
        <title>Insights from the genome of Ophiocordyceps polyrhachis-furcata to pathogenicity and host specificity in insect fungi.</title>
        <authorList>
            <person name="Wichadakul D."/>
            <person name="Kobmoo N."/>
            <person name="Ingsriswang S."/>
            <person name="Tangphatsornruang S."/>
            <person name="Chantasingh D."/>
            <person name="Luangsa-ard J.J."/>
            <person name="Eurwilaichitr L."/>
        </authorList>
    </citation>
    <scope>NUCLEOTIDE SEQUENCE [LARGE SCALE GENOMIC DNA]</scope>
    <source>
        <strain evidence="1 2">BCC 54312</strain>
    </source>
</reference>
<dbReference type="Proteomes" id="UP000253664">
    <property type="component" value="Unassembled WGS sequence"/>
</dbReference>
<comment type="caution">
    <text evidence="1">The sequence shown here is derived from an EMBL/GenBank/DDBJ whole genome shotgun (WGS) entry which is preliminary data.</text>
</comment>
<dbReference type="AlphaFoldDB" id="A0A367LPF8"/>
<dbReference type="EMBL" id="LKCN02000001">
    <property type="protein sequence ID" value="RCI16122.1"/>
    <property type="molecule type" value="Genomic_DNA"/>
</dbReference>
<proteinExistence type="predicted"/>
<sequence>MNTENGVYGLFDVVFCWRLQIQDVDGIRSPLEADDGGELVMMRPGRFLMILLSSPSKTSVLTDRSWASSTMMTEYRLRRGSTSASRMRRPSVRNLMRVADDVTSSNRIE</sequence>
<name>A0A367LPF8_9HYPO</name>
<accession>A0A367LPF8</accession>
<gene>
    <name evidence="1" type="ORF">L249_3264</name>
</gene>
<evidence type="ECO:0000313" key="2">
    <source>
        <dbReference type="Proteomes" id="UP000253664"/>
    </source>
</evidence>
<protein>
    <submittedName>
        <fullName evidence="1">Uncharacterized protein</fullName>
    </submittedName>
</protein>
<evidence type="ECO:0000313" key="1">
    <source>
        <dbReference type="EMBL" id="RCI16122.1"/>
    </source>
</evidence>
<keyword evidence="2" id="KW-1185">Reference proteome</keyword>